<comment type="caution">
    <text evidence="3">The sequence shown here is derived from an EMBL/GenBank/DDBJ whole genome shotgun (WGS) entry which is preliminary data.</text>
</comment>
<keyword evidence="2" id="KW-0732">Signal</keyword>
<dbReference type="EMBL" id="CAKLPZ010000001">
    <property type="protein sequence ID" value="CAH1000219.1"/>
    <property type="molecule type" value="Genomic_DNA"/>
</dbReference>
<keyword evidence="4" id="KW-1185">Reference proteome</keyword>
<feature type="signal peptide" evidence="2">
    <location>
        <begin position="1"/>
        <end position="17"/>
    </location>
</feature>
<dbReference type="Proteomes" id="UP000837803">
    <property type="component" value="Unassembled WGS sequence"/>
</dbReference>
<evidence type="ECO:0000313" key="3">
    <source>
        <dbReference type="EMBL" id="CAH1000219.1"/>
    </source>
</evidence>
<name>A0ABN8F7W3_9BACT</name>
<gene>
    <name evidence="3" type="ORF">LEM8419_01367</name>
</gene>
<sequence>MRYLLVLATAYLFTACAAEYAVEDQAGAQGTFAVSGQGETLGQYPLTNPDSVPIPEAGFNDSLGGSGANAPTPYGLTIREEGDAYAGSKGGTTGPASAPALAAQQLLAGRWISTDDAQEQVELTPTHYKTYYEGELLVEENMVFHNVCPGACSGGSSTGEPCFTISGAAQTDCYGIVRLDEEVLELQLLGVSNETIVYRRAD</sequence>
<reference evidence="3" key="1">
    <citation type="submission" date="2021-12" db="EMBL/GenBank/DDBJ databases">
        <authorList>
            <person name="Rodrigo-Torres L."/>
            <person name="Arahal R. D."/>
            <person name="Lucena T."/>
        </authorList>
    </citation>
    <scope>NUCLEOTIDE SEQUENCE</scope>
    <source>
        <strain evidence="3">CECT 8419</strain>
    </source>
</reference>
<evidence type="ECO:0000256" key="1">
    <source>
        <dbReference type="SAM" id="MobiDB-lite"/>
    </source>
</evidence>
<evidence type="ECO:0000313" key="4">
    <source>
        <dbReference type="Proteomes" id="UP000837803"/>
    </source>
</evidence>
<feature type="chain" id="PRO_5046613801" evidence="2">
    <location>
        <begin position="18"/>
        <end position="202"/>
    </location>
</feature>
<dbReference type="RefSeq" id="WP_238750273.1">
    <property type="nucleotide sequence ID" value="NZ_CAKLPZ010000001.1"/>
</dbReference>
<organism evidence="3 4">
    <name type="scientific">Neolewinella maritima</name>
    <dbReference type="NCBI Taxonomy" id="1383882"/>
    <lineage>
        <taxon>Bacteria</taxon>
        <taxon>Pseudomonadati</taxon>
        <taxon>Bacteroidota</taxon>
        <taxon>Saprospiria</taxon>
        <taxon>Saprospirales</taxon>
        <taxon>Lewinellaceae</taxon>
        <taxon>Neolewinella</taxon>
    </lineage>
</organism>
<evidence type="ECO:0000256" key="2">
    <source>
        <dbReference type="SAM" id="SignalP"/>
    </source>
</evidence>
<dbReference type="PROSITE" id="PS51257">
    <property type="entry name" value="PROKAR_LIPOPROTEIN"/>
    <property type="match status" value="1"/>
</dbReference>
<proteinExistence type="predicted"/>
<protein>
    <submittedName>
        <fullName evidence="3">Uncharacterized protein</fullName>
    </submittedName>
</protein>
<feature type="region of interest" description="Disordered" evidence="1">
    <location>
        <begin position="43"/>
        <end position="74"/>
    </location>
</feature>
<accession>A0ABN8F7W3</accession>